<dbReference type="Proteomes" id="UP000039865">
    <property type="component" value="Unassembled WGS sequence"/>
</dbReference>
<dbReference type="Pfam" id="PF12348">
    <property type="entry name" value="CLASP_N"/>
    <property type="match status" value="1"/>
</dbReference>
<feature type="compositionally biased region" description="Basic and acidic residues" evidence="1">
    <location>
        <begin position="1"/>
        <end position="10"/>
    </location>
</feature>
<evidence type="ECO:0000256" key="1">
    <source>
        <dbReference type="SAM" id="MobiDB-lite"/>
    </source>
</evidence>
<dbReference type="AlphaFoldDB" id="A0A078AI67"/>
<evidence type="ECO:0000259" key="2">
    <source>
        <dbReference type="Pfam" id="PF12348"/>
    </source>
</evidence>
<gene>
    <name evidence="3" type="primary">Contig12103.g610</name>
    <name evidence="3" type="ORF">STYLEM_10218</name>
</gene>
<dbReference type="EMBL" id="CCKQ01009702">
    <property type="protein sequence ID" value="CDW81207.1"/>
    <property type="molecule type" value="Genomic_DNA"/>
</dbReference>
<dbReference type="InterPro" id="IPR016024">
    <property type="entry name" value="ARM-type_fold"/>
</dbReference>
<accession>A0A078AI67</accession>
<organism evidence="3 4">
    <name type="scientific">Stylonychia lemnae</name>
    <name type="common">Ciliate</name>
    <dbReference type="NCBI Taxonomy" id="5949"/>
    <lineage>
        <taxon>Eukaryota</taxon>
        <taxon>Sar</taxon>
        <taxon>Alveolata</taxon>
        <taxon>Ciliophora</taxon>
        <taxon>Intramacronucleata</taxon>
        <taxon>Spirotrichea</taxon>
        <taxon>Stichotrichia</taxon>
        <taxon>Sporadotrichida</taxon>
        <taxon>Oxytrichidae</taxon>
        <taxon>Stylonychinae</taxon>
        <taxon>Stylonychia</taxon>
    </lineage>
</organism>
<keyword evidence="4" id="KW-1185">Reference proteome</keyword>
<dbReference type="InterPro" id="IPR011989">
    <property type="entry name" value="ARM-like"/>
</dbReference>
<protein>
    <recommendedName>
        <fullName evidence="2">CLASP N-terminal domain-containing protein</fullName>
    </recommendedName>
</protein>
<feature type="domain" description="CLASP N-terminal" evidence="2">
    <location>
        <begin position="53"/>
        <end position="201"/>
    </location>
</feature>
<sequence>MESRPKKKQVEPGPELPTDESQAGVSYVDFEQLQQVDQDHLASNTDGFMSSLLESASSDDWKAQYEAINTLRSLNRYNTEVLVAYLDQFSKFVRSQVDNLRSNLSKNSLLFLKEFSANKQVDHAKISGFIAHVYPVALIKTIYEKNFIVVEAKQTFANAVENLLFPELIDTLVEGCRAKIITLAEHSIGYLTTLVKNFDPEYFNQGSQSVSLSGLINQLYQEYEGKRMKMKKGAESVFSDIKDKIGKERIEGVLIDIFSSQENAKERSDKIMKLFEEKTVKQADKSKDFRSFLKQQKQQAVKDEDENMLQ</sequence>
<dbReference type="InParanoid" id="A0A078AI67"/>
<name>A0A078AI67_STYLE</name>
<reference evidence="3 4" key="1">
    <citation type="submission" date="2014-06" db="EMBL/GenBank/DDBJ databases">
        <authorList>
            <person name="Swart Estienne"/>
        </authorList>
    </citation>
    <scope>NUCLEOTIDE SEQUENCE [LARGE SCALE GENOMIC DNA]</scope>
    <source>
        <strain evidence="3 4">130c</strain>
    </source>
</reference>
<dbReference type="SUPFAM" id="SSF48371">
    <property type="entry name" value="ARM repeat"/>
    <property type="match status" value="1"/>
</dbReference>
<evidence type="ECO:0000313" key="4">
    <source>
        <dbReference type="Proteomes" id="UP000039865"/>
    </source>
</evidence>
<evidence type="ECO:0000313" key="3">
    <source>
        <dbReference type="EMBL" id="CDW81207.1"/>
    </source>
</evidence>
<feature type="region of interest" description="Disordered" evidence="1">
    <location>
        <begin position="1"/>
        <end position="22"/>
    </location>
</feature>
<dbReference type="InterPro" id="IPR024395">
    <property type="entry name" value="CLASP_N_dom"/>
</dbReference>
<proteinExistence type="predicted"/>
<dbReference type="Gene3D" id="1.25.10.10">
    <property type="entry name" value="Leucine-rich Repeat Variant"/>
    <property type="match status" value="1"/>
</dbReference>